<name>A0A4Q7IHU6_9GAMM</name>
<protein>
    <submittedName>
        <fullName evidence="1">Uncharacterized protein</fullName>
    </submittedName>
</protein>
<dbReference type="EMBL" id="PPSX01000202">
    <property type="protein sequence ID" value="RZQ51145.1"/>
    <property type="molecule type" value="Genomic_DNA"/>
</dbReference>
<accession>A0A4Q7IHU6</accession>
<dbReference type="RefSeq" id="WP_206076526.1">
    <property type="nucleotide sequence ID" value="NZ_PPSX01000202.1"/>
</dbReference>
<evidence type="ECO:0000313" key="1">
    <source>
        <dbReference type="EMBL" id="RZQ51145.1"/>
    </source>
</evidence>
<reference evidence="1 2" key="1">
    <citation type="submission" date="2018-01" db="EMBL/GenBank/DDBJ databases">
        <title>Co-occurrence of chitin degradation, pigmentation and bioactivity in marine Pseudoalteromonas.</title>
        <authorList>
            <person name="Paulsen S."/>
            <person name="Gram L."/>
            <person name="Machado H."/>
        </authorList>
    </citation>
    <scope>NUCLEOTIDE SEQUENCE [LARGE SCALE GENOMIC DNA]</scope>
    <source>
        <strain evidence="1 2">S3898</strain>
    </source>
</reference>
<dbReference type="AlphaFoldDB" id="A0A4Q7IHU6"/>
<sequence>FNSYYLLLPETKEDQLERLENIQYNLSKLLSDKINNVEQQINIRYDKITAEKQVHNFFMQ</sequence>
<gene>
    <name evidence="1" type="ORF">C1E23_21170</name>
</gene>
<organism evidence="1 2">
    <name type="scientific">Pseudoalteromonas phenolica</name>
    <dbReference type="NCBI Taxonomy" id="161398"/>
    <lineage>
        <taxon>Bacteria</taxon>
        <taxon>Pseudomonadati</taxon>
        <taxon>Pseudomonadota</taxon>
        <taxon>Gammaproteobacteria</taxon>
        <taxon>Alteromonadales</taxon>
        <taxon>Pseudoalteromonadaceae</taxon>
        <taxon>Pseudoalteromonas</taxon>
    </lineage>
</organism>
<proteinExistence type="predicted"/>
<comment type="caution">
    <text evidence="1">The sequence shown here is derived from an EMBL/GenBank/DDBJ whole genome shotgun (WGS) entry which is preliminary data.</text>
</comment>
<dbReference type="Proteomes" id="UP000291338">
    <property type="component" value="Unassembled WGS sequence"/>
</dbReference>
<feature type="non-terminal residue" evidence="1">
    <location>
        <position position="1"/>
    </location>
</feature>
<evidence type="ECO:0000313" key="2">
    <source>
        <dbReference type="Proteomes" id="UP000291338"/>
    </source>
</evidence>